<dbReference type="EMBL" id="CABVGX010000107">
    <property type="protein sequence ID" value="VVN40888.1"/>
    <property type="molecule type" value="Genomic_DNA"/>
</dbReference>
<organism evidence="1 3">
    <name type="scientific">Pseudomonas fluorescens</name>
    <dbReference type="NCBI Taxonomy" id="294"/>
    <lineage>
        <taxon>Bacteria</taxon>
        <taxon>Pseudomonadati</taxon>
        <taxon>Pseudomonadota</taxon>
        <taxon>Gammaproteobacteria</taxon>
        <taxon>Pseudomonadales</taxon>
        <taxon>Pseudomonadaceae</taxon>
        <taxon>Pseudomonas</taxon>
    </lineage>
</organism>
<evidence type="ECO:0000313" key="2">
    <source>
        <dbReference type="EMBL" id="VVN40888.1"/>
    </source>
</evidence>
<gene>
    <name evidence="1" type="ORF">PS645_02541</name>
    <name evidence="2" type="ORF">PS645_05398</name>
</gene>
<dbReference type="EMBL" id="CABVGX010000017">
    <property type="protein sequence ID" value="VVM86355.1"/>
    <property type="molecule type" value="Genomic_DNA"/>
</dbReference>
<dbReference type="AlphaFoldDB" id="A0A5E6T9H5"/>
<accession>A0A5E6T9H5</accession>
<proteinExistence type="predicted"/>
<protein>
    <submittedName>
        <fullName evidence="1">Uncharacterized protein</fullName>
    </submittedName>
</protein>
<name>A0A5E6T9H5_PSEFL</name>
<dbReference type="Proteomes" id="UP000325607">
    <property type="component" value="Unassembled WGS sequence"/>
</dbReference>
<reference evidence="1 3" key="1">
    <citation type="submission" date="2019-09" db="EMBL/GenBank/DDBJ databases">
        <authorList>
            <person name="Chandra G."/>
            <person name="Truman W A."/>
        </authorList>
    </citation>
    <scope>NUCLEOTIDE SEQUENCE [LARGE SCALE GENOMIC DNA]</scope>
    <source>
        <strain evidence="1">PS645</strain>
    </source>
</reference>
<evidence type="ECO:0000313" key="1">
    <source>
        <dbReference type="EMBL" id="VVM86355.1"/>
    </source>
</evidence>
<sequence length="241" mass="26828">MMGWGIERIVQAQLRRLRLVVQFDRHKRQGRLGARKNSSLDQRRRRLADVSDFRAIGSRFAEQAVGPWLFFVLVVTPARAQAIVPLTDKPGGRPAFPLFESREFFVQIQRIEIKFGRRPLFLADGTGFRCFDVARSNRRAHLFAGLLEQLLRGIEYLQARAATNYSAGHAQLSMVNAEAGLAMRALSDEAVGHAAIRCVQRFILAPTAGDAHPAIAIGDRVQVKVLRISGGHFVALFGEDA</sequence>
<evidence type="ECO:0000313" key="3">
    <source>
        <dbReference type="Proteomes" id="UP000325607"/>
    </source>
</evidence>